<dbReference type="EMBL" id="CP031376">
    <property type="protein sequence ID" value="AXK51052.1"/>
    <property type="molecule type" value="Genomic_DNA"/>
</dbReference>
<proteinExistence type="predicted"/>
<dbReference type="OrthoDB" id="9796171at2"/>
<evidence type="ECO:0000313" key="3">
    <source>
        <dbReference type="Proteomes" id="UP000254792"/>
    </source>
</evidence>
<evidence type="ECO:0000259" key="1">
    <source>
        <dbReference type="PROSITE" id="PS51186"/>
    </source>
</evidence>
<dbReference type="KEGG" id="salx:SALLE_v1c03780"/>
<dbReference type="SUPFAM" id="SSF55729">
    <property type="entry name" value="Acyl-CoA N-acyltransferases (Nat)"/>
    <property type="match status" value="1"/>
</dbReference>
<evidence type="ECO:0000313" key="2">
    <source>
        <dbReference type="EMBL" id="AXK51052.1"/>
    </source>
</evidence>
<name>A0A345Z373_9MOLU</name>
<keyword evidence="2" id="KW-0808">Transferase</keyword>
<reference evidence="2 3" key="1">
    <citation type="submission" date="2018-07" db="EMBL/GenBank/DDBJ databases">
        <title>Complete genome sequence of Spiroplasma alleghenense PLHS-1 (ATCC 51752).</title>
        <authorList>
            <person name="Chou L."/>
            <person name="Lee T.-Y."/>
            <person name="Tsai Y.-M."/>
            <person name="Kuo C.-H."/>
        </authorList>
    </citation>
    <scope>NUCLEOTIDE SEQUENCE [LARGE SCALE GENOMIC DNA]</scope>
    <source>
        <strain evidence="2 3">PLHS-1</strain>
    </source>
</reference>
<feature type="domain" description="N-acetyltransferase" evidence="1">
    <location>
        <begin position="4"/>
        <end position="146"/>
    </location>
</feature>
<dbReference type="RefSeq" id="WP_115557964.1">
    <property type="nucleotide sequence ID" value="NZ_CP031376.1"/>
</dbReference>
<dbReference type="GO" id="GO:0016747">
    <property type="term" value="F:acyltransferase activity, transferring groups other than amino-acyl groups"/>
    <property type="evidence" value="ECO:0007669"/>
    <property type="project" value="InterPro"/>
</dbReference>
<dbReference type="PROSITE" id="PS51186">
    <property type="entry name" value="GNAT"/>
    <property type="match status" value="1"/>
</dbReference>
<dbReference type="Proteomes" id="UP000254792">
    <property type="component" value="Chromosome"/>
</dbReference>
<dbReference type="CDD" id="cd04301">
    <property type="entry name" value="NAT_SF"/>
    <property type="match status" value="1"/>
</dbReference>
<protein>
    <submittedName>
        <fullName evidence="2">Acetyltransferase, GNAT family protein</fullName>
    </submittedName>
</protein>
<dbReference type="InterPro" id="IPR000182">
    <property type="entry name" value="GNAT_dom"/>
</dbReference>
<sequence>MKYIWFKKNENSHAWEKAKELRIQVFCVEQEVDTSLEIDETDETAWHLLVEENDEVIGVGRIFVRKQKLYGLGRLAINIKHRGKGLSAPIIKEMIEKVKELNGEEILIHAQAYIQKMYEKNGFKVTTGEVFDEDGIDHIEMIYKIV</sequence>
<dbReference type="Gene3D" id="3.40.630.30">
    <property type="match status" value="1"/>
</dbReference>
<dbReference type="AlphaFoldDB" id="A0A345Z373"/>
<dbReference type="InterPro" id="IPR016181">
    <property type="entry name" value="Acyl_CoA_acyltransferase"/>
</dbReference>
<keyword evidence="3" id="KW-1185">Reference proteome</keyword>
<organism evidence="2 3">
    <name type="scientific">Spiroplasma alleghenense</name>
    <dbReference type="NCBI Taxonomy" id="216931"/>
    <lineage>
        <taxon>Bacteria</taxon>
        <taxon>Bacillati</taxon>
        <taxon>Mycoplasmatota</taxon>
        <taxon>Mollicutes</taxon>
        <taxon>Entomoplasmatales</taxon>
        <taxon>Spiroplasmataceae</taxon>
        <taxon>Spiroplasma</taxon>
    </lineage>
</organism>
<gene>
    <name evidence="2" type="ORF">SALLE_v1c03780</name>
</gene>
<dbReference type="Pfam" id="PF13673">
    <property type="entry name" value="Acetyltransf_10"/>
    <property type="match status" value="1"/>
</dbReference>
<accession>A0A345Z373</accession>